<dbReference type="EMBL" id="AVOT02007327">
    <property type="protein sequence ID" value="MBW0483646.1"/>
    <property type="molecule type" value="Genomic_DNA"/>
</dbReference>
<reference evidence="1" key="1">
    <citation type="submission" date="2021-03" db="EMBL/GenBank/DDBJ databases">
        <title>Draft genome sequence of rust myrtle Austropuccinia psidii MF-1, a brazilian biotype.</title>
        <authorList>
            <person name="Quecine M.C."/>
            <person name="Pachon D.M.R."/>
            <person name="Bonatelli M.L."/>
            <person name="Correr F.H."/>
            <person name="Franceschini L.M."/>
            <person name="Leite T.F."/>
            <person name="Margarido G.R.A."/>
            <person name="Almeida C.A."/>
            <person name="Ferrarezi J.A."/>
            <person name="Labate C.A."/>
        </authorList>
    </citation>
    <scope>NUCLEOTIDE SEQUENCE</scope>
    <source>
        <strain evidence="1">MF-1</strain>
    </source>
</reference>
<proteinExistence type="predicted"/>
<sequence>MTKSLLDTLLAINPVGPNFGHGPPWPLATTRGHQISSAKPSPQLKGNSFLSFMHSVPKIAGVVHIWYYIPLCTIFAQQSNGDVFRTQFHLSISRSIIPTPISKEDFSAHQSGNPWRQFRRSFKDPNHLYLQELGWYNSFRIILRSILKRYYII</sequence>
<name>A0A9Q3CEM6_9BASI</name>
<comment type="caution">
    <text evidence="1">The sequence shown here is derived from an EMBL/GenBank/DDBJ whole genome shotgun (WGS) entry which is preliminary data.</text>
</comment>
<protein>
    <submittedName>
        <fullName evidence="1">Uncharacterized protein</fullName>
    </submittedName>
</protein>
<keyword evidence="2" id="KW-1185">Reference proteome</keyword>
<evidence type="ECO:0000313" key="2">
    <source>
        <dbReference type="Proteomes" id="UP000765509"/>
    </source>
</evidence>
<dbReference type="AlphaFoldDB" id="A0A9Q3CEM6"/>
<gene>
    <name evidence="1" type="ORF">O181_023361</name>
</gene>
<organism evidence="1 2">
    <name type="scientific">Austropuccinia psidii MF-1</name>
    <dbReference type="NCBI Taxonomy" id="1389203"/>
    <lineage>
        <taxon>Eukaryota</taxon>
        <taxon>Fungi</taxon>
        <taxon>Dikarya</taxon>
        <taxon>Basidiomycota</taxon>
        <taxon>Pucciniomycotina</taxon>
        <taxon>Pucciniomycetes</taxon>
        <taxon>Pucciniales</taxon>
        <taxon>Sphaerophragmiaceae</taxon>
        <taxon>Austropuccinia</taxon>
    </lineage>
</organism>
<accession>A0A9Q3CEM6</accession>
<evidence type="ECO:0000313" key="1">
    <source>
        <dbReference type="EMBL" id="MBW0483646.1"/>
    </source>
</evidence>
<dbReference type="Proteomes" id="UP000765509">
    <property type="component" value="Unassembled WGS sequence"/>
</dbReference>